<feature type="binding site" evidence="10">
    <location>
        <position position="449"/>
    </location>
    <ligand>
        <name>Mn(2+)</name>
        <dbReference type="ChEBI" id="CHEBI:29035"/>
    </ligand>
</feature>
<dbReference type="InterPro" id="IPR011051">
    <property type="entry name" value="RmlC_Cupin_sf"/>
</dbReference>
<comment type="similarity">
    <text evidence="2">Belongs to the germin family.</text>
</comment>
<dbReference type="Gene3D" id="2.60.120.10">
    <property type="entry name" value="Jelly Rolls"/>
    <property type="match status" value="2"/>
</dbReference>
<dbReference type="GO" id="GO:0048046">
    <property type="term" value="C:apoplast"/>
    <property type="evidence" value="ECO:0007669"/>
    <property type="project" value="UniProtKB-SubCell"/>
</dbReference>
<feature type="binding site" evidence="10">
    <location>
        <position position="497"/>
    </location>
    <ligand>
        <name>Mn(2+)</name>
        <dbReference type="ChEBI" id="CHEBI:29035"/>
    </ligand>
</feature>
<evidence type="ECO:0000259" key="11">
    <source>
        <dbReference type="SMART" id="SM00835"/>
    </source>
</evidence>
<dbReference type="Proteomes" id="UP000467840">
    <property type="component" value="Chromosome 8"/>
</dbReference>
<sequence>MEGESSFSVVAPPVFDGEDYQVWAVRMEVFLDACDLWEAVEEDYEVPPLPGNPTMAQIKTHKEKKTKKSKVKNCLFAAVSPTISSKIMSLGSAKAIWDFLKNEYKGDERIRGMKVLNLVREFEMQYMKELETVKVYVERLSGIANKVRILGAELADNRIVQKILVSLPERYEATIASLENTKDLSKISLAELIVSLVPDESVDDQPVRGTRTLSDIYQRCNVAVFEPAGYEEAKTDQNWIEAFDLIRGKNFLMLMESCLEGHFSNDDGTQLVRLVCRYLQYEPLERPNAKNLVTALTLLQKETERINKRSGVFKERRWTAKRMAKERLWWHAVVRVVGAGNMANILRLWRANFGMEERRQGSEGLVRQRNEVLERRKRAFVNGKFCKDPTKVTANDFFFSGLNVPRDTSNQLGVNVTLLNVDMIAGLNTNGLSLARIDYAENGGLNPPHHHPRAAEILTVLEGTLYAGFVTANPDHLLFSKILQAGDVFVFPFGLIHFQLNIGETPAVAIAALGSQNPGDFWVAINGSKDGVFVNEKFCKDSMLVTTDDFSFSGLNIPRNTTNQVGSIVTLLIVDKIPGLDTLGISLGCIDFAPCGGLNPPHIHPRATEILST</sequence>
<reference evidence="12 13" key="1">
    <citation type="journal article" date="2020" name="Mol. Plant">
        <title>The Chromosome-Based Rubber Tree Genome Provides New Insights into Spurge Genome Evolution and Rubber Biosynthesis.</title>
        <authorList>
            <person name="Liu J."/>
            <person name="Shi C."/>
            <person name="Shi C.C."/>
            <person name="Li W."/>
            <person name="Zhang Q.J."/>
            <person name="Zhang Y."/>
            <person name="Li K."/>
            <person name="Lu H.F."/>
            <person name="Shi C."/>
            <person name="Zhu S.T."/>
            <person name="Xiao Z.Y."/>
            <person name="Nan H."/>
            <person name="Yue Y."/>
            <person name="Zhu X.G."/>
            <person name="Wu Y."/>
            <person name="Hong X.N."/>
            <person name="Fan G.Y."/>
            <person name="Tong Y."/>
            <person name="Zhang D."/>
            <person name="Mao C.L."/>
            <person name="Liu Y.L."/>
            <person name="Hao S.J."/>
            <person name="Liu W.Q."/>
            <person name="Lv M.Q."/>
            <person name="Zhang H.B."/>
            <person name="Liu Y."/>
            <person name="Hu-Tang G.R."/>
            <person name="Wang J.P."/>
            <person name="Wang J.H."/>
            <person name="Sun Y.H."/>
            <person name="Ni S.B."/>
            <person name="Chen W.B."/>
            <person name="Zhang X.C."/>
            <person name="Jiao Y.N."/>
            <person name="Eichler E.E."/>
            <person name="Li G.H."/>
            <person name="Liu X."/>
            <person name="Gao L.Z."/>
        </authorList>
    </citation>
    <scope>NUCLEOTIDE SEQUENCE [LARGE SCALE GENOMIC DNA]</scope>
    <source>
        <strain evidence="13">cv. GT1</strain>
        <tissue evidence="12">Leaf</tissue>
    </source>
</reference>
<dbReference type="EMBL" id="JAAGAX010000016">
    <property type="protein sequence ID" value="KAF2287470.1"/>
    <property type="molecule type" value="Genomic_DNA"/>
</dbReference>
<feature type="binding site" evidence="10">
    <location>
        <position position="451"/>
    </location>
    <ligand>
        <name>Mn(2+)</name>
        <dbReference type="ChEBI" id="CHEBI:29035"/>
    </ligand>
</feature>
<dbReference type="AlphaFoldDB" id="A0A6A6KEW5"/>
<evidence type="ECO:0000256" key="4">
    <source>
        <dbReference type="ARBA" id="ARBA00022525"/>
    </source>
</evidence>
<name>A0A6A6KEW5_HEVBR</name>
<dbReference type="InterPro" id="IPR006045">
    <property type="entry name" value="Cupin_1"/>
</dbReference>
<dbReference type="Pfam" id="PF14223">
    <property type="entry name" value="Retrotran_gag_2"/>
    <property type="match status" value="1"/>
</dbReference>
<evidence type="ECO:0000256" key="2">
    <source>
        <dbReference type="ARBA" id="ARBA00007456"/>
    </source>
</evidence>
<comment type="subcellular location">
    <subcellularLocation>
        <location evidence="1">Secreted</location>
        <location evidence="1">Extracellular space</location>
        <location evidence="1">Apoplast</location>
    </subcellularLocation>
</comment>
<keyword evidence="4" id="KW-0964">Secreted</keyword>
<keyword evidence="5 9" id="KW-0479">Metal-binding</keyword>
<evidence type="ECO:0000256" key="8">
    <source>
        <dbReference type="ARBA" id="ARBA00023211"/>
    </source>
</evidence>
<evidence type="ECO:0000256" key="9">
    <source>
        <dbReference type="PIRSR" id="PIRSR601929-1"/>
    </source>
</evidence>
<keyword evidence="8 9" id="KW-0464">Manganese</keyword>
<organism evidence="12 13">
    <name type="scientific">Hevea brasiliensis</name>
    <name type="common">Para rubber tree</name>
    <name type="synonym">Siphonia brasiliensis</name>
    <dbReference type="NCBI Taxonomy" id="3981"/>
    <lineage>
        <taxon>Eukaryota</taxon>
        <taxon>Viridiplantae</taxon>
        <taxon>Streptophyta</taxon>
        <taxon>Embryophyta</taxon>
        <taxon>Tracheophyta</taxon>
        <taxon>Spermatophyta</taxon>
        <taxon>Magnoliopsida</taxon>
        <taxon>eudicotyledons</taxon>
        <taxon>Gunneridae</taxon>
        <taxon>Pentapetalae</taxon>
        <taxon>rosids</taxon>
        <taxon>fabids</taxon>
        <taxon>Malpighiales</taxon>
        <taxon>Euphorbiaceae</taxon>
        <taxon>Crotonoideae</taxon>
        <taxon>Micrandreae</taxon>
        <taxon>Hevea</taxon>
    </lineage>
</organism>
<proteinExistence type="inferred from homology"/>
<evidence type="ECO:0000256" key="7">
    <source>
        <dbReference type="ARBA" id="ARBA00023180"/>
    </source>
</evidence>
<dbReference type="CDD" id="cd02241">
    <property type="entry name" value="cupin_OxOx"/>
    <property type="match status" value="1"/>
</dbReference>
<feature type="binding site" evidence="9">
    <location>
        <position position="446"/>
    </location>
    <ligand>
        <name>oxalate</name>
        <dbReference type="ChEBI" id="CHEBI:30623"/>
    </ligand>
</feature>
<dbReference type="SMART" id="SM00835">
    <property type="entry name" value="Cupin_1"/>
    <property type="match status" value="1"/>
</dbReference>
<keyword evidence="7" id="KW-0325">Glycoprotein</keyword>
<accession>A0A6A6KEW5</accession>
<dbReference type="InterPro" id="IPR019780">
    <property type="entry name" value="Germin_Mn-BS"/>
</dbReference>
<dbReference type="GO" id="GO:0030145">
    <property type="term" value="F:manganese ion binding"/>
    <property type="evidence" value="ECO:0007669"/>
    <property type="project" value="InterPro"/>
</dbReference>
<keyword evidence="3" id="KW-0052">Apoplast</keyword>
<dbReference type="Pfam" id="PF00190">
    <property type="entry name" value="Cupin_1"/>
    <property type="match status" value="2"/>
</dbReference>
<evidence type="ECO:0000256" key="1">
    <source>
        <dbReference type="ARBA" id="ARBA00004271"/>
    </source>
</evidence>
<evidence type="ECO:0000256" key="6">
    <source>
        <dbReference type="ARBA" id="ARBA00023157"/>
    </source>
</evidence>
<dbReference type="PANTHER" id="PTHR31238">
    <property type="entry name" value="GERMIN-LIKE PROTEIN SUBFAMILY 3 MEMBER 3"/>
    <property type="match status" value="1"/>
</dbReference>
<dbReference type="PROSITE" id="PS00725">
    <property type="entry name" value="GERMIN"/>
    <property type="match status" value="2"/>
</dbReference>
<feature type="binding site" evidence="9">
    <location>
        <position position="456"/>
    </location>
    <ligand>
        <name>oxalate</name>
        <dbReference type="ChEBI" id="CHEBI:30623"/>
    </ligand>
</feature>
<evidence type="ECO:0000313" key="13">
    <source>
        <dbReference type="Proteomes" id="UP000467840"/>
    </source>
</evidence>
<keyword evidence="6" id="KW-1015">Disulfide bond</keyword>
<dbReference type="InterPro" id="IPR014710">
    <property type="entry name" value="RmlC-like_jellyroll"/>
</dbReference>
<evidence type="ECO:0000256" key="3">
    <source>
        <dbReference type="ARBA" id="ARBA00022523"/>
    </source>
</evidence>
<evidence type="ECO:0000313" key="12">
    <source>
        <dbReference type="EMBL" id="KAF2287470.1"/>
    </source>
</evidence>
<comment type="caution">
    <text evidence="12">The sequence shown here is derived from an EMBL/GenBank/DDBJ whole genome shotgun (WGS) entry which is preliminary data.</text>
</comment>
<evidence type="ECO:0000256" key="10">
    <source>
        <dbReference type="PIRSR" id="PIRSR601929-2"/>
    </source>
</evidence>
<dbReference type="SUPFAM" id="SSF51182">
    <property type="entry name" value="RmlC-like cupins"/>
    <property type="match status" value="2"/>
</dbReference>
<evidence type="ECO:0000256" key="5">
    <source>
        <dbReference type="ARBA" id="ARBA00022723"/>
    </source>
</evidence>
<feature type="binding site" evidence="9">
    <location>
        <position position="451"/>
    </location>
    <ligand>
        <name>oxalate</name>
        <dbReference type="ChEBI" id="CHEBI:30623"/>
    </ligand>
</feature>
<feature type="binding site" evidence="10">
    <location>
        <position position="456"/>
    </location>
    <ligand>
        <name>Mn(2+)</name>
        <dbReference type="ChEBI" id="CHEBI:29035"/>
    </ligand>
</feature>
<feature type="domain" description="Cupin type-1" evidence="11">
    <location>
        <begin position="400"/>
        <end position="546"/>
    </location>
</feature>
<keyword evidence="13" id="KW-1185">Reference proteome</keyword>
<protein>
    <recommendedName>
        <fullName evidence="11">Cupin type-1 domain-containing protein</fullName>
    </recommendedName>
</protein>
<dbReference type="InterPro" id="IPR001929">
    <property type="entry name" value="Germin"/>
</dbReference>
<dbReference type="PRINTS" id="PR00325">
    <property type="entry name" value="GERMIN"/>
</dbReference>
<gene>
    <name evidence="12" type="ORF">GH714_000709</name>
</gene>